<dbReference type="Proteomes" id="UP000320575">
    <property type="component" value="Segment"/>
</dbReference>
<evidence type="ECO:0000313" key="1">
    <source>
        <dbReference type="EMBL" id="AXH71697.1"/>
    </source>
</evidence>
<proteinExistence type="predicted"/>
<name>A0A4Y1NU45_9CAUD</name>
<organism evidence="1 2">
    <name type="scientific">Pelagibacter phage HTVC025P</name>
    <dbReference type="NCBI Taxonomy" id="2259657"/>
    <lineage>
        <taxon>Viruses</taxon>
        <taxon>Duplodnaviria</taxon>
        <taxon>Heunggongvirae</taxon>
        <taxon>Uroviricota</taxon>
        <taxon>Caudoviricetes</taxon>
        <taxon>Autographivirales</taxon>
        <taxon>Autographivirales incertae sedis</taxon>
        <taxon>Thoosavirus</taxon>
        <taxon>Thoosavirus HTVC025P</taxon>
    </lineage>
</organism>
<gene>
    <name evidence="1" type="ORF">P025_gp23</name>
</gene>
<keyword evidence="2" id="KW-1185">Reference proteome</keyword>
<protein>
    <submittedName>
        <fullName evidence="1">Uncharacterized protein</fullName>
    </submittedName>
</protein>
<reference evidence="1 2" key="1">
    <citation type="journal article" date="2019" name="Environ. Microbiol.">
        <title>Pelagiphages in the Podoviridae family integrate into host genomes.</title>
        <authorList>
            <person name="Zhao Y."/>
            <person name="Qin F."/>
            <person name="Zhang R."/>
            <person name="Giovannoni S.J."/>
            <person name="Zhang Z."/>
            <person name="Sun J."/>
            <person name="Du S."/>
            <person name="Rensing C."/>
        </authorList>
    </citation>
    <scope>NUCLEOTIDE SEQUENCE [LARGE SCALE GENOMIC DNA]</scope>
</reference>
<evidence type="ECO:0000313" key="2">
    <source>
        <dbReference type="Proteomes" id="UP000320575"/>
    </source>
</evidence>
<accession>A0A4Y1NU45</accession>
<dbReference type="EMBL" id="MH598799">
    <property type="protein sequence ID" value="AXH71697.1"/>
    <property type="molecule type" value="Genomic_DNA"/>
</dbReference>
<sequence>MSKKEINIPIINENLIEYLDRLFPDKCADLNDSERVIIYKSGQRSVVNHLIEKYKIQQEN</sequence>